<sequence>MADFAMDISQNLLVLMERQPTGITLHLHTFDTNVHHPEAKQPSLSMHTQGYTTVHIVGPVLAALFIDPIARSCFLVVWNWNTGELIGQVNGSKLDSMTLLAHNALVVANLDQDTLDVYKVELEPAKLKLFQRLILPSITANEDGTLWTYEQALLRAYPPPTWPDSCNGYYEAPESNYPFKADEDDGIIACSFQSERSNFTLFVRRSALLVPYFGDAAPVGIFNKGRREYVHVIPWSQWGPENTRWIPVHCSMRWICYVYGYRVAVLEPDPPVRINGSLDPDEDDPILLQQQELIRSHVNRAANGASSLDMSYLTQDELATIGINFSIRPRALRLLDFNPRAVARAQDDAAFARGDPLSVAKERAGRGQLLVETESNFQERFSTNLPYLETTVKLHKLGRSSAHNVEGVMINANSLILLTSERNESVQIFRV</sequence>
<accession>G4TEC8</accession>
<name>G4TEC8_SERID</name>
<dbReference type="OrthoDB" id="3174109at2759"/>
<keyword evidence="2" id="KW-1185">Reference proteome</keyword>
<evidence type="ECO:0000313" key="1">
    <source>
        <dbReference type="EMBL" id="CCA69683.1"/>
    </source>
</evidence>
<proteinExistence type="predicted"/>
<gene>
    <name evidence="1" type="ORF">PIIN_03622</name>
</gene>
<comment type="caution">
    <text evidence="1">The sequence shown here is derived from an EMBL/GenBank/DDBJ whole genome shotgun (WGS) entry which is preliminary data.</text>
</comment>
<protein>
    <submittedName>
        <fullName evidence="1">Uncharacterized protein</fullName>
    </submittedName>
</protein>
<dbReference type="HOGENOM" id="CLU_636330_0_0_1"/>
<dbReference type="STRING" id="1109443.G4TEC8"/>
<dbReference type="EMBL" id="CAFZ01000060">
    <property type="protein sequence ID" value="CCA69683.1"/>
    <property type="molecule type" value="Genomic_DNA"/>
</dbReference>
<dbReference type="InParanoid" id="G4TEC8"/>
<organism evidence="1 2">
    <name type="scientific">Serendipita indica (strain DSM 11827)</name>
    <name type="common">Root endophyte fungus</name>
    <name type="synonym">Piriformospora indica</name>
    <dbReference type="NCBI Taxonomy" id="1109443"/>
    <lineage>
        <taxon>Eukaryota</taxon>
        <taxon>Fungi</taxon>
        <taxon>Dikarya</taxon>
        <taxon>Basidiomycota</taxon>
        <taxon>Agaricomycotina</taxon>
        <taxon>Agaricomycetes</taxon>
        <taxon>Sebacinales</taxon>
        <taxon>Serendipitaceae</taxon>
        <taxon>Serendipita</taxon>
    </lineage>
</organism>
<reference evidence="1 2" key="1">
    <citation type="journal article" date="2011" name="PLoS Pathog.">
        <title>Endophytic Life Strategies Decoded by Genome and Transcriptome Analyses of the Mutualistic Root Symbiont Piriformospora indica.</title>
        <authorList>
            <person name="Zuccaro A."/>
            <person name="Lahrmann U."/>
            <person name="Guldener U."/>
            <person name="Langen G."/>
            <person name="Pfiffi S."/>
            <person name="Biedenkopf D."/>
            <person name="Wong P."/>
            <person name="Samans B."/>
            <person name="Grimm C."/>
            <person name="Basiewicz M."/>
            <person name="Murat C."/>
            <person name="Martin F."/>
            <person name="Kogel K.H."/>
        </authorList>
    </citation>
    <scope>NUCLEOTIDE SEQUENCE [LARGE SCALE GENOMIC DNA]</scope>
    <source>
        <strain evidence="1 2">DSM 11827</strain>
    </source>
</reference>
<dbReference type="AlphaFoldDB" id="G4TEC8"/>
<evidence type="ECO:0000313" key="2">
    <source>
        <dbReference type="Proteomes" id="UP000007148"/>
    </source>
</evidence>
<dbReference type="Proteomes" id="UP000007148">
    <property type="component" value="Unassembled WGS sequence"/>
</dbReference>